<evidence type="ECO:0000256" key="1">
    <source>
        <dbReference type="ARBA" id="ARBA00023002"/>
    </source>
</evidence>
<dbReference type="Gene3D" id="2.30.110.10">
    <property type="entry name" value="Electron Transport, Fmn-binding Protein, Chain A"/>
    <property type="match status" value="1"/>
</dbReference>
<dbReference type="InterPro" id="IPR050268">
    <property type="entry name" value="NADH-dep_flavin_reductase"/>
</dbReference>
<sequence length="153" mass="16978">MHEDPRDLGATLRTQMARWPTGAAVVTSCSNGRLLGKTVNSFHATSLRPPLVGWCLDHRSSHLEDWLTAEAYVVHVLAEDHGTLLSRFCGPVERRFDDGWRTGPDGVPLLEAEVPLRLTCRVQHRLTAGDHTYLVGEVMSLDTSEATPIVLQR</sequence>
<dbReference type="EMBL" id="JADIVZ010000002">
    <property type="protein sequence ID" value="MBF4161429.1"/>
    <property type="molecule type" value="Genomic_DNA"/>
</dbReference>
<dbReference type="InterPro" id="IPR002563">
    <property type="entry name" value="Flavin_Rdtase-like_dom"/>
</dbReference>
<dbReference type="Proteomes" id="UP000656804">
    <property type="component" value="Unassembled WGS sequence"/>
</dbReference>
<dbReference type="SUPFAM" id="SSF50475">
    <property type="entry name" value="FMN-binding split barrel"/>
    <property type="match status" value="1"/>
</dbReference>
<dbReference type="GO" id="GO:0042602">
    <property type="term" value="F:riboflavin reductase (NADPH) activity"/>
    <property type="evidence" value="ECO:0007669"/>
    <property type="project" value="TreeGrafter"/>
</dbReference>
<dbReference type="RefSeq" id="WP_194502642.1">
    <property type="nucleotide sequence ID" value="NZ_JADIVZ010000002.1"/>
</dbReference>
<dbReference type="SMART" id="SM00903">
    <property type="entry name" value="Flavin_Reduct"/>
    <property type="match status" value="1"/>
</dbReference>
<protein>
    <submittedName>
        <fullName evidence="3">Flavin reductase</fullName>
    </submittedName>
</protein>
<dbReference type="PANTHER" id="PTHR30466:SF1">
    <property type="entry name" value="FMN REDUCTASE (NADH) RUTF"/>
    <property type="match status" value="1"/>
</dbReference>
<dbReference type="AlphaFoldDB" id="A0A930UZU5"/>
<reference evidence="3" key="1">
    <citation type="submission" date="2020-11" db="EMBL/GenBank/DDBJ databases">
        <title>Nocardioides sp. CBS4Y-1, whole genome shotgun sequence.</title>
        <authorList>
            <person name="Tuo L."/>
        </authorList>
    </citation>
    <scope>NUCLEOTIDE SEQUENCE</scope>
    <source>
        <strain evidence="3">CBS4Y-1</strain>
    </source>
</reference>
<evidence type="ECO:0000259" key="2">
    <source>
        <dbReference type="SMART" id="SM00903"/>
    </source>
</evidence>
<accession>A0A930UZU5</accession>
<dbReference type="Pfam" id="PF01613">
    <property type="entry name" value="Flavin_Reduct"/>
    <property type="match status" value="1"/>
</dbReference>
<dbReference type="GO" id="GO:0010181">
    <property type="term" value="F:FMN binding"/>
    <property type="evidence" value="ECO:0007669"/>
    <property type="project" value="InterPro"/>
</dbReference>
<keyword evidence="1" id="KW-0560">Oxidoreductase</keyword>
<evidence type="ECO:0000313" key="3">
    <source>
        <dbReference type="EMBL" id="MBF4161429.1"/>
    </source>
</evidence>
<name>A0A930UZU5_9ACTN</name>
<dbReference type="InterPro" id="IPR012349">
    <property type="entry name" value="Split_barrel_FMN-bd"/>
</dbReference>
<feature type="domain" description="Flavin reductase like" evidence="2">
    <location>
        <begin position="16"/>
        <end position="147"/>
    </location>
</feature>
<proteinExistence type="predicted"/>
<keyword evidence="4" id="KW-1185">Reference proteome</keyword>
<organism evidence="3 4">
    <name type="scientific">Nocardioides acrostichi</name>
    <dbReference type="NCBI Taxonomy" id="2784339"/>
    <lineage>
        <taxon>Bacteria</taxon>
        <taxon>Bacillati</taxon>
        <taxon>Actinomycetota</taxon>
        <taxon>Actinomycetes</taxon>
        <taxon>Propionibacteriales</taxon>
        <taxon>Nocardioidaceae</taxon>
        <taxon>Nocardioides</taxon>
    </lineage>
</organism>
<comment type="caution">
    <text evidence="3">The sequence shown here is derived from an EMBL/GenBank/DDBJ whole genome shotgun (WGS) entry which is preliminary data.</text>
</comment>
<evidence type="ECO:0000313" key="4">
    <source>
        <dbReference type="Proteomes" id="UP000656804"/>
    </source>
</evidence>
<gene>
    <name evidence="3" type="ORF">ISG29_06965</name>
</gene>
<dbReference type="PANTHER" id="PTHR30466">
    <property type="entry name" value="FLAVIN REDUCTASE"/>
    <property type="match status" value="1"/>
</dbReference>
<dbReference type="PROSITE" id="PS51257">
    <property type="entry name" value="PROKAR_LIPOPROTEIN"/>
    <property type="match status" value="1"/>
</dbReference>